<comment type="caution">
    <text evidence="2">The sequence shown here is derived from an EMBL/GenBank/DDBJ whole genome shotgun (WGS) entry which is preliminary data.</text>
</comment>
<sequence>MPPQRHSNAKGGRAKQTITLASPPPPDWPPFQPLVPSSDLALRTLVPSQIVTISQLFTSTLCKSYVNFLKTLPLTTTPGKPRKGDALRCNDRFQILDEGFANRLWLETGLRDLICGSQQGELGGEGEQRAQEERMRLWGGEVVGLNPSIRIYRYTKGQFFDCHYDESNLLTLATKPVATPAKTTWTMLLYLTSPATGCLGGETVFYPDEITRGGKKSVMEKPIVVGLETGMCLLHKHGNDFVTLPFHGREPSPSPSTSLAGWPSVHPSPPMISSLARGAPDDQPLSLRPVIDSPRELAGLSMAEVGACFEGDGGVRGQPLSPRQKLAMLPLGVRACWTWTWIEEEGDEGQECAAHSGGLATQCNCCHDRDEYERSWGREMGRGRRCCGHPESERKQTTEK</sequence>
<reference evidence="2 3" key="1">
    <citation type="submission" date="2017-04" db="EMBL/GenBank/DDBJ databases">
        <title>Draft genome sequence of Marssonina coronaria NL1: causal agent of apple blotch.</title>
        <authorList>
            <person name="Cheng Q."/>
        </authorList>
    </citation>
    <scope>NUCLEOTIDE SEQUENCE [LARGE SCALE GENOMIC DNA]</scope>
    <source>
        <strain evidence="2 3">NL1</strain>
    </source>
</reference>
<gene>
    <name evidence="2" type="ORF">B2J93_37</name>
</gene>
<keyword evidence="3" id="KW-1185">Reference proteome</keyword>
<feature type="region of interest" description="Disordered" evidence="1">
    <location>
        <begin position="1"/>
        <end position="27"/>
    </location>
</feature>
<organism evidence="2 3">
    <name type="scientific">Diplocarpon coronariae</name>
    <dbReference type="NCBI Taxonomy" id="2795749"/>
    <lineage>
        <taxon>Eukaryota</taxon>
        <taxon>Fungi</taxon>
        <taxon>Dikarya</taxon>
        <taxon>Ascomycota</taxon>
        <taxon>Pezizomycotina</taxon>
        <taxon>Leotiomycetes</taxon>
        <taxon>Helotiales</taxon>
        <taxon>Drepanopezizaceae</taxon>
        <taxon>Diplocarpon</taxon>
    </lineage>
</organism>
<evidence type="ECO:0000256" key="1">
    <source>
        <dbReference type="SAM" id="MobiDB-lite"/>
    </source>
</evidence>
<dbReference type="AlphaFoldDB" id="A0A218ZHU4"/>
<evidence type="ECO:0008006" key="4">
    <source>
        <dbReference type="Google" id="ProtNLM"/>
    </source>
</evidence>
<dbReference type="Proteomes" id="UP000242519">
    <property type="component" value="Unassembled WGS sequence"/>
</dbReference>
<protein>
    <recommendedName>
        <fullName evidence="4">Prolyl 4-hydroxylase alpha subunit domain-containing protein</fullName>
    </recommendedName>
</protein>
<dbReference type="InParanoid" id="A0A218ZHU4"/>
<evidence type="ECO:0000313" key="2">
    <source>
        <dbReference type="EMBL" id="OWP06746.1"/>
    </source>
</evidence>
<accession>A0A218ZHU4</accession>
<dbReference type="OrthoDB" id="69177at2759"/>
<name>A0A218ZHU4_9HELO</name>
<dbReference type="Gene3D" id="2.60.120.620">
    <property type="entry name" value="q2cbj1_9rhob like domain"/>
    <property type="match status" value="1"/>
</dbReference>
<dbReference type="EMBL" id="MZNU01000036">
    <property type="protein sequence ID" value="OWP06746.1"/>
    <property type="molecule type" value="Genomic_DNA"/>
</dbReference>
<proteinExistence type="predicted"/>
<evidence type="ECO:0000313" key="3">
    <source>
        <dbReference type="Proteomes" id="UP000242519"/>
    </source>
</evidence>